<accession>A0ABN1YV80</accession>
<dbReference type="RefSeq" id="WP_343918879.1">
    <property type="nucleotide sequence ID" value="NZ_BAAAKK010000004.1"/>
</dbReference>
<dbReference type="Proteomes" id="UP001501266">
    <property type="component" value="Unassembled WGS sequence"/>
</dbReference>
<gene>
    <name evidence="1" type="ORF">GCM10009640_14310</name>
</gene>
<organism evidence="1 2">
    <name type="scientific">Agrococcus citreus</name>
    <dbReference type="NCBI Taxonomy" id="84643"/>
    <lineage>
        <taxon>Bacteria</taxon>
        <taxon>Bacillati</taxon>
        <taxon>Actinomycetota</taxon>
        <taxon>Actinomycetes</taxon>
        <taxon>Micrococcales</taxon>
        <taxon>Microbacteriaceae</taxon>
        <taxon>Agrococcus</taxon>
    </lineage>
</organism>
<keyword evidence="2" id="KW-1185">Reference proteome</keyword>
<dbReference type="EMBL" id="BAAAKK010000004">
    <property type="protein sequence ID" value="GAA1422114.1"/>
    <property type="molecule type" value="Genomic_DNA"/>
</dbReference>
<sequence length="155" mass="15815">MSAQYQVTLEWGAAAMRATAADVVVIADADRGAATEELHDLAPRTSLVLDATLASASAVARAALDEQERRGDRVSIGIVAAGDRWDDGSLRPSAADLLVAGRVVDELADLGIDFHSPACAVACAAAVGLRGATEALVAAEAASRQPTDHRAGAAR</sequence>
<dbReference type="Gene3D" id="3.90.1560.10">
    <property type="entry name" value="ComB-like"/>
    <property type="match status" value="1"/>
</dbReference>
<protein>
    <recommendedName>
        <fullName evidence="3">2-phosphosulfolactate phosphatase</fullName>
    </recommendedName>
</protein>
<dbReference type="InterPro" id="IPR036702">
    <property type="entry name" value="ComB-like_sf"/>
</dbReference>
<comment type="caution">
    <text evidence="1">The sequence shown here is derived from an EMBL/GenBank/DDBJ whole genome shotgun (WGS) entry which is preliminary data.</text>
</comment>
<name>A0ABN1YV80_9MICO</name>
<proteinExistence type="predicted"/>
<evidence type="ECO:0000313" key="1">
    <source>
        <dbReference type="EMBL" id="GAA1422114.1"/>
    </source>
</evidence>
<reference evidence="1 2" key="1">
    <citation type="journal article" date="2019" name="Int. J. Syst. Evol. Microbiol.">
        <title>The Global Catalogue of Microorganisms (GCM) 10K type strain sequencing project: providing services to taxonomists for standard genome sequencing and annotation.</title>
        <authorList>
            <consortium name="The Broad Institute Genomics Platform"/>
            <consortium name="The Broad Institute Genome Sequencing Center for Infectious Disease"/>
            <person name="Wu L."/>
            <person name="Ma J."/>
        </authorList>
    </citation>
    <scope>NUCLEOTIDE SEQUENCE [LARGE SCALE GENOMIC DNA]</scope>
    <source>
        <strain evidence="1 2">JCM 12398</strain>
    </source>
</reference>
<evidence type="ECO:0000313" key="2">
    <source>
        <dbReference type="Proteomes" id="UP001501266"/>
    </source>
</evidence>
<evidence type="ECO:0008006" key="3">
    <source>
        <dbReference type="Google" id="ProtNLM"/>
    </source>
</evidence>
<dbReference type="SUPFAM" id="SSF142823">
    <property type="entry name" value="ComB-like"/>
    <property type="match status" value="1"/>
</dbReference>